<feature type="region of interest" description="Disordered" evidence="1">
    <location>
        <begin position="425"/>
        <end position="444"/>
    </location>
</feature>
<feature type="region of interest" description="Disordered" evidence="1">
    <location>
        <begin position="306"/>
        <end position="354"/>
    </location>
</feature>
<proteinExistence type="predicted"/>
<feature type="region of interest" description="Disordered" evidence="1">
    <location>
        <begin position="570"/>
        <end position="662"/>
    </location>
</feature>
<feature type="region of interest" description="Disordered" evidence="1">
    <location>
        <begin position="498"/>
        <end position="543"/>
    </location>
</feature>
<keyword evidence="3" id="KW-1185">Reference proteome</keyword>
<evidence type="ECO:0000256" key="1">
    <source>
        <dbReference type="SAM" id="MobiDB-lite"/>
    </source>
</evidence>
<reference evidence="2 3" key="1">
    <citation type="journal article" date="2012" name="Science">
        <title>The Paleozoic origin of enzymatic lignin decomposition reconstructed from 31 fungal genomes.</title>
        <authorList>
            <person name="Floudas D."/>
            <person name="Binder M."/>
            <person name="Riley R."/>
            <person name="Barry K."/>
            <person name="Blanchette R.A."/>
            <person name="Henrissat B."/>
            <person name="Martinez A.T."/>
            <person name="Otillar R."/>
            <person name="Spatafora J.W."/>
            <person name="Yadav J.S."/>
            <person name="Aerts A."/>
            <person name="Benoit I."/>
            <person name="Boyd A."/>
            <person name="Carlson A."/>
            <person name="Copeland A."/>
            <person name="Coutinho P.M."/>
            <person name="de Vries R.P."/>
            <person name="Ferreira P."/>
            <person name="Findley K."/>
            <person name="Foster B."/>
            <person name="Gaskell J."/>
            <person name="Glotzer D."/>
            <person name="Gorecki P."/>
            <person name="Heitman J."/>
            <person name="Hesse C."/>
            <person name="Hori C."/>
            <person name="Igarashi K."/>
            <person name="Jurgens J.A."/>
            <person name="Kallen N."/>
            <person name="Kersten P."/>
            <person name="Kohler A."/>
            <person name="Kuees U."/>
            <person name="Kumar T.K.A."/>
            <person name="Kuo A."/>
            <person name="LaButti K."/>
            <person name="Larrondo L.F."/>
            <person name="Lindquist E."/>
            <person name="Ling A."/>
            <person name="Lombard V."/>
            <person name="Lucas S."/>
            <person name="Lundell T."/>
            <person name="Martin R."/>
            <person name="McLaughlin D.J."/>
            <person name="Morgenstern I."/>
            <person name="Morin E."/>
            <person name="Murat C."/>
            <person name="Nagy L.G."/>
            <person name="Nolan M."/>
            <person name="Ohm R.A."/>
            <person name="Patyshakuliyeva A."/>
            <person name="Rokas A."/>
            <person name="Ruiz-Duenas F.J."/>
            <person name="Sabat G."/>
            <person name="Salamov A."/>
            <person name="Samejima M."/>
            <person name="Schmutz J."/>
            <person name="Slot J.C."/>
            <person name="St John F."/>
            <person name="Stenlid J."/>
            <person name="Sun H."/>
            <person name="Sun S."/>
            <person name="Syed K."/>
            <person name="Tsang A."/>
            <person name="Wiebenga A."/>
            <person name="Young D."/>
            <person name="Pisabarro A."/>
            <person name="Eastwood D.C."/>
            <person name="Martin F."/>
            <person name="Cullen D."/>
            <person name="Grigoriev I.V."/>
            <person name="Hibbett D.S."/>
        </authorList>
    </citation>
    <scope>NUCLEOTIDE SEQUENCE [LARGE SCALE GENOMIC DNA]</scope>
    <source>
        <strain evidence="2 3">MD-104</strain>
    </source>
</reference>
<feature type="compositionally biased region" description="Basic and acidic residues" evidence="1">
    <location>
        <begin position="623"/>
        <end position="636"/>
    </location>
</feature>
<feature type="compositionally biased region" description="Low complexity" evidence="1">
    <location>
        <begin position="245"/>
        <end position="261"/>
    </location>
</feature>
<feature type="compositionally biased region" description="Low complexity" evidence="1">
    <location>
        <begin position="191"/>
        <end position="207"/>
    </location>
</feature>
<sequence length="690" mass="76304">MTSREQPVDPAATLEAQLDSASAQPPLSTNRASGESRGTIEINTTPSTVLESLINSQVNLLRASAALQTTHALLRALSDTRRRMPPPDSPTPRPASQVAPTLSMGPGHDAIVLSESAPERSSDVTGTDTIPMLDRWRPLRIQRRGGDTASGDPRLQRERDRVNQVFEDLRQARRRIEESFIVLYGEDDAHTGSSGSPRPTRPSSTSSLRFGPRPEPSQTQERRPWETYLRLRRAAQNDDSSTTLGRRVAARAAGGSSSGSADMRHPTPPTTAQRIMEIANDLQRDIASIAQQNAEVNRLVLRARASSVPPGSDPDAGHPPHTSSSGNTSSRNRTARLLPDPSQPAGYHESRRSRLRDDYLFNSELSLSQRDATAQTTPLPYTPFMRSQVRSTSVRHSHNGPPEESSISGRSLDAARHRVLQFLFEEGEQPPTSNTSDVEDDDPYSWFMASPMRRNETSDNRRSAVRQARERTSLMPSSLNYTDPLIAFEERRRMARESHRYAGQTTTTSATGNFSTRSRRGWARLDQDGDEIPTDEEEEYERNRAQMRARAIQLTSRSASLRLDFTQPEPVALEPPPTHQRLSFMPTTQTPLWPSTDSDVRVRISPLRGRGAGSSSDSSRPVTPRDEDSEDERRAELSPSLPSIGSAVPFTPSPLPLPRVDLSHNKRPAAKAKVIIYPAPVPGSAFYIAR</sequence>
<protein>
    <submittedName>
        <fullName evidence="2">Uncharacterized protein</fullName>
    </submittedName>
</protein>
<dbReference type="AlphaFoldDB" id="A0A2H3IUZ0"/>
<feature type="region of interest" description="Disordered" evidence="1">
    <location>
        <begin position="138"/>
        <end position="159"/>
    </location>
</feature>
<feature type="compositionally biased region" description="Low complexity" evidence="1">
    <location>
        <begin position="322"/>
        <end position="332"/>
    </location>
</feature>
<organism evidence="2 3">
    <name type="scientific">Wolfiporia cocos (strain MD-104)</name>
    <name type="common">Brown rot fungus</name>
    <dbReference type="NCBI Taxonomy" id="742152"/>
    <lineage>
        <taxon>Eukaryota</taxon>
        <taxon>Fungi</taxon>
        <taxon>Dikarya</taxon>
        <taxon>Basidiomycota</taxon>
        <taxon>Agaricomycotina</taxon>
        <taxon>Agaricomycetes</taxon>
        <taxon>Polyporales</taxon>
        <taxon>Phaeolaceae</taxon>
        <taxon>Wolfiporia</taxon>
    </lineage>
</organism>
<accession>A0A2H3IUZ0</accession>
<feature type="region of interest" description="Disordered" evidence="1">
    <location>
        <begin position="79"/>
        <end position="109"/>
    </location>
</feature>
<feature type="compositionally biased region" description="Polar residues" evidence="1">
    <location>
        <begin position="370"/>
        <end position="379"/>
    </location>
</feature>
<feature type="compositionally biased region" description="Polar residues" evidence="1">
    <location>
        <begin position="585"/>
        <end position="597"/>
    </location>
</feature>
<evidence type="ECO:0000313" key="2">
    <source>
        <dbReference type="EMBL" id="PCH33245.1"/>
    </source>
</evidence>
<feature type="compositionally biased region" description="Polar residues" evidence="1">
    <location>
        <begin position="19"/>
        <end position="33"/>
    </location>
</feature>
<feature type="region of interest" description="Disordered" evidence="1">
    <location>
        <begin position="1"/>
        <end position="43"/>
    </location>
</feature>
<dbReference type="Proteomes" id="UP000218811">
    <property type="component" value="Unassembled WGS sequence"/>
</dbReference>
<feature type="compositionally biased region" description="Acidic residues" evidence="1">
    <location>
        <begin position="528"/>
        <end position="540"/>
    </location>
</feature>
<dbReference type="EMBL" id="KB467831">
    <property type="protein sequence ID" value="PCH33245.1"/>
    <property type="molecule type" value="Genomic_DNA"/>
</dbReference>
<feature type="region of interest" description="Disordered" evidence="1">
    <location>
        <begin position="187"/>
        <end position="269"/>
    </location>
</feature>
<name>A0A2H3IUZ0_WOLCO</name>
<evidence type="ECO:0000313" key="3">
    <source>
        <dbReference type="Proteomes" id="UP000218811"/>
    </source>
</evidence>
<feature type="compositionally biased region" description="Low complexity" evidence="1">
    <location>
        <begin position="502"/>
        <end position="516"/>
    </location>
</feature>
<dbReference type="OrthoDB" id="2649166at2759"/>
<gene>
    <name evidence="2" type="ORF">WOLCODRAFT_159938</name>
</gene>
<feature type="region of interest" description="Disordered" evidence="1">
    <location>
        <begin position="370"/>
        <end position="411"/>
    </location>
</feature>